<evidence type="ECO:0000256" key="3">
    <source>
        <dbReference type="ARBA" id="ARBA00022989"/>
    </source>
</evidence>
<dbReference type="InterPro" id="IPR007300">
    <property type="entry name" value="CidB/LrgB"/>
</dbReference>
<dbReference type="Proteomes" id="UP000823906">
    <property type="component" value="Unassembled WGS sequence"/>
</dbReference>
<reference evidence="6" key="1">
    <citation type="journal article" date="2021" name="PeerJ">
        <title>Extensive microbial diversity within the chicken gut microbiome revealed by metagenomics and culture.</title>
        <authorList>
            <person name="Gilroy R."/>
            <person name="Ravi A."/>
            <person name="Getino M."/>
            <person name="Pursley I."/>
            <person name="Horton D.L."/>
            <person name="Alikhan N.F."/>
            <person name="Baker D."/>
            <person name="Gharbi K."/>
            <person name="Hall N."/>
            <person name="Watson M."/>
            <person name="Adriaenssens E.M."/>
            <person name="Foster-Nyarko E."/>
            <person name="Jarju S."/>
            <person name="Secka A."/>
            <person name="Antonio M."/>
            <person name="Oren A."/>
            <person name="Chaudhuri R.R."/>
            <person name="La Ragione R."/>
            <person name="Hildebrand F."/>
            <person name="Pallen M.J."/>
        </authorList>
    </citation>
    <scope>NUCLEOTIDE SEQUENCE</scope>
    <source>
        <strain evidence="6">ChiSjej5B23-2810</strain>
    </source>
</reference>
<evidence type="ECO:0000256" key="2">
    <source>
        <dbReference type="ARBA" id="ARBA00022692"/>
    </source>
</evidence>
<sequence length="227" mass="23499">MTEFLASSALFAVALTFFAYELGRLCQQKLRLPIFNPILIAAVLTAVVLAAAGIPNETYQSHCEAFSWLLTPATVCLAIPLHAQFRRLRYDLPAILAGVVAGTLTSLGCVWGLAVLFRLDSVLTLSLLPKSITTAMGIAVSEAAGGAPALTTAAIILTGILGSVFGPQLCRLLRLDHPAAQGAAFGTSAHVIGTSKAAEMSQTAEAVSSLSLVVAGILTAVLCPLLL</sequence>
<feature type="transmembrane region" description="Helical" evidence="5">
    <location>
        <begin position="35"/>
        <end position="54"/>
    </location>
</feature>
<proteinExistence type="predicted"/>
<evidence type="ECO:0000256" key="5">
    <source>
        <dbReference type="SAM" id="Phobius"/>
    </source>
</evidence>
<comment type="subcellular location">
    <subcellularLocation>
        <location evidence="1">Membrane</location>
        <topology evidence="1">Multi-pass membrane protein</topology>
    </subcellularLocation>
</comment>
<keyword evidence="4 5" id="KW-0472">Membrane</keyword>
<feature type="transmembrane region" description="Helical" evidence="5">
    <location>
        <begin position="66"/>
        <end position="83"/>
    </location>
</feature>
<evidence type="ECO:0000313" key="6">
    <source>
        <dbReference type="EMBL" id="HJC45260.1"/>
    </source>
</evidence>
<organism evidence="6 7">
    <name type="scientific">Candidatus Faecalibacterium faecigallinarum</name>
    <dbReference type="NCBI Taxonomy" id="2838577"/>
    <lineage>
        <taxon>Bacteria</taxon>
        <taxon>Bacillati</taxon>
        <taxon>Bacillota</taxon>
        <taxon>Clostridia</taxon>
        <taxon>Eubacteriales</taxon>
        <taxon>Oscillospiraceae</taxon>
        <taxon>Faecalibacterium</taxon>
    </lineage>
</organism>
<feature type="transmembrane region" description="Helical" evidence="5">
    <location>
        <begin position="206"/>
        <end position="226"/>
    </location>
</feature>
<keyword evidence="3 5" id="KW-1133">Transmembrane helix</keyword>
<dbReference type="Pfam" id="PF04172">
    <property type="entry name" value="LrgB"/>
    <property type="match status" value="1"/>
</dbReference>
<keyword evidence="2 5" id="KW-0812">Transmembrane</keyword>
<name>A0A9D2P9E7_9FIRM</name>
<dbReference type="GO" id="GO:0016020">
    <property type="term" value="C:membrane"/>
    <property type="evidence" value="ECO:0007669"/>
    <property type="project" value="UniProtKB-SubCell"/>
</dbReference>
<accession>A0A9D2P9E7</accession>
<evidence type="ECO:0000313" key="7">
    <source>
        <dbReference type="Proteomes" id="UP000823906"/>
    </source>
</evidence>
<dbReference type="PANTHER" id="PTHR30249">
    <property type="entry name" value="PUTATIVE SEROTONIN TRANSPORTER"/>
    <property type="match status" value="1"/>
</dbReference>
<dbReference type="EMBL" id="DWWN01000031">
    <property type="protein sequence ID" value="HJC45260.1"/>
    <property type="molecule type" value="Genomic_DNA"/>
</dbReference>
<dbReference type="PANTHER" id="PTHR30249:SF0">
    <property type="entry name" value="PLASTIDAL GLYCOLATE_GLYCERATE TRANSLOCATOR 1, CHLOROPLASTIC"/>
    <property type="match status" value="1"/>
</dbReference>
<comment type="caution">
    <text evidence="6">The sequence shown here is derived from an EMBL/GenBank/DDBJ whole genome shotgun (WGS) entry which is preliminary data.</text>
</comment>
<dbReference type="AlphaFoldDB" id="A0A9D2P9E7"/>
<reference evidence="6" key="2">
    <citation type="submission" date="2021-04" db="EMBL/GenBank/DDBJ databases">
        <authorList>
            <person name="Gilroy R."/>
        </authorList>
    </citation>
    <scope>NUCLEOTIDE SEQUENCE</scope>
    <source>
        <strain evidence="6">ChiSjej5B23-2810</strain>
    </source>
</reference>
<evidence type="ECO:0000256" key="4">
    <source>
        <dbReference type="ARBA" id="ARBA00023136"/>
    </source>
</evidence>
<feature type="transmembrane region" description="Helical" evidence="5">
    <location>
        <begin position="138"/>
        <end position="165"/>
    </location>
</feature>
<feature type="transmembrane region" description="Helical" evidence="5">
    <location>
        <begin position="95"/>
        <end position="117"/>
    </location>
</feature>
<evidence type="ECO:0000256" key="1">
    <source>
        <dbReference type="ARBA" id="ARBA00004141"/>
    </source>
</evidence>
<protein>
    <submittedName>
        <fullName evidence="6">LrgB family protein</fullName>
    </submittedName>
</protein>
<gene>
    <name evidence="6" type="ORF">H9703_03865</name>
</gene>